<gene>
    <name evidence="1" type="ORF">IAD24_07200</name>
</gene>
<dbReference type="EMBL" id="DVNZ01000228">
    <property type="protein sequence ID" value="HIU94931.1"/>
    <property type="molecule type" value="Genomic_DNA"/>
</dbReference>
<organism evidence="1 2">
    <name type="scientific">Candidatus Aphodomorpha intestinavium</name>
    <dbReference type="NCBI Taxonomy" id="2840672"/>
    <lineage>
        <taxon>Bacteria</taxon>
        <taxon>Bacillati</taxon>
        <taxon>Bacillota</taxon>
        <taxon>Clostridia</taxon>
        <taxon>Eubacteriales</taxon>
        <taxon>Candidatus Aphodomorpha</taxon>
    </lineage>
</organism>
<protein>
    <submittedName>
        <fullName evidence="1">Uncharacterized protein</fullName>
    </submittedName>
</protein>
<dbReference type="Proteomes" id="UP000824128">
    <property type="component" value="Unassembled WGS sequence"/>
</dbReference>
<sequence length="129" mass="15193">MTDLEQLAMDLRQRTQWQQTPVEMTEADYLEIARQAVRHLYVMTGRYTQYGPEDVPELDADEYEYVLTTAEVSFYRRVQSDVNRIIGYSTDAMTITNADKPYANLSQTIAELLARQRVLYYKMTRYTLL</sequence>
<comment type="caution">
    <text evidence="1">The sequence shown here is derived from an EMBL/GenBank/DDBJ whole genome shotgun (WGS) entry which is preliminary data.</text>
</comment>
<name>A0A9D1SU83_9FIRM</name>
<evidence type="ECO:0000313" key="1">
    <source>
        <dbReference type="EMBL" id="HIU94931.1"/>
    </source>
</evidence>
<proteinExistence type="predicted"/>
<accession>A0A9D1SU83</accession>
<dbReference type="AlphaFoldDB" id="A0A9D1SU83"/>
<reference evidence="1" key="1">
    <citation type="submission" date="2020-10" db="EMBL/GenBank/DDBJ databases">
        <authorList>
            <person name="Gilroy R."/>
        </authorList>
    </citation>
    <scope>NUCLEOTIDE SEQUENCE</scope>
    <source>
        <strain evidence="1">ChiGjej2B2-16831</strain>
    </source>
</reference>
<reference evidence="1" key="2">
    <citation type="journal article" date="2021" name="PeerJ">
        <title>Extensive microbial diversity within the chicken gut microbiome revealed by metagenomics and culture.</title>
        <authorList>
            <person name="Gilroy R."/>
            <person name="Ravi A."/>
            <person name="Getino M."/>
            <person name="Pursley I."/>
            <person name="Horton D.L."/>
            <person name="Alikhan N.F."/>
            <person name="Baker D."/>
            <person name="Gharbi K."/>
            <person name="Hall N."/>
            <person name="Watson M."/>
            <person name="Adriaenssens E.M."/>
            <person name="Foster-Nyarko E."/>
            <person name="Jarju S."/>
            <person name="Secka A."/>
            <person name="Antonio M."/>
            <person name="Oren A."/>
            <person name="Chaudhuri R.R."/>
            <person name="La Ragione R."/>
            <person name="Hildebrand F."/>
            <person name="Pallen M.J."/>
        </authorList>
    </citation>
    <scope>NUCLEOTIDE SEQUENCE</scope>
    <source>
        <strain evidence="1">ChiGjej2B2-16831</strain>
    </source>
</reference>
<evidence type="ECO:0000313" key="2">
    <source>
        <dbReference type="Proteomes" id="UP000824128"/>
    </source>
</evidence>